<proteinExistence type="predicted"/>
<dbReference type="AlphaFoldDB" id="A0A2T4CA81"/>
<dbReference type="Proteomes" id="UP000240760">
    <property type="component" value="Unassembled WGS sequence"/>
</dbReference>
<protein>
    <submittedName>
        <fullName evidence="2">Uncharacterized protein</fullName>
    </submittedName>
</protein>
<dbReference type="EMBL" id="KZ679129">
    <property type="protein sequence ID" value="PTB78476.1"/>
    <property type="molecule type" value="Genomic_DNA"/>
</dbReference>
<sequence>MACKMPARGGGRTAASPCIRERATVLVRWQASGEMQASNSPGQFLRSWLCVQGNHVRVSSAKNRQTTKGQEARPEKQKNSGSLRRLARPLALMSSAIRDGNSSKQGVGGSGRYQIRAPAAERPGRHAEKHSQRTWARKRYGMSSSILKAGAPVLAPVLAKSTLWTLMDVRHFHRDLNLDLDKSSHVGAYTHECR</sequence>
<feature type="compositionally biased region" description="Polar residues" evidence="1">
    <location>
        <begin position="60"/>
        <end position="69"/>
    </location>
</feature>
<reference evidence="2 3" key="1">
    <citation type="submission" date="2016-07" db="EMBL/GenBank/DDBJ databases">
        <title>Multiple horizontal gene transfer events from other fungi enriched the ability of initially mycotrophic Trichoderma (Ascomycota) to feed on dead plant biomass.</title>
        <authorList>
            <consortium name="DOE Joint Genome Institute"/>
            <person name="Aerts A."/>
            <person name="Atanasova L."/>
            <person name="Chenthamara K."/>
            <person name="Zhang J."/>
            <person name="Grujic M."/>
            <person name="Henrissat B."/>
            <person name="Kuo A."/>
            <person name="Salamov A."/>
            <person name="Lipzen A."/>
            <person name="Labutti K."/>
            <person name="Barry K."/>
            <person name="Miao Y."/>
            <person name="Rahimi M.J."/>
            <person name="Shen Q."/>
            <person name="Grigoriev I.V."/>
            <person name="Kubicek C.P."/>
            <person name="Druzhinina I.S."/>
        </authorList>
    </citation>
    <scope>NUCLEOTIDE SEQUENCE [LARGE SCALE GENOMIC DNA]</scope>
    <source>
        <strain evidence="2 3">ATCC 18648</strain>
    </source>
</reference>
<organism evidence="2 3">
    <name type="scientific">Trichoderma longibrachiatum ATCC 18648</name>
    <dbReference type="NCBI Taxonomy" id="983965"/>
    <lineage>
        <taxon>Eukaryota</taxon>
        <taxon>Fungi</taxon>
        <taxon>Dikarya</taxon>
        <taxon>Ascomycota</taxon>
        <taxon>Pezizomycotina</taxon>
        <taxon>Sordariomycetes</taxon>
        <taxon>Hypocreomycetidae</taxon>
        <taxon>Hypocreales</taxon>
        <taxon>Hypocreaceae</taxon>
        <taxon>Trichoderma</taxon>
    </lineage>
</organism>
<evidence type="ECO:0000256" key="1">
    <source>
        <dbReference type="SAM" id="MobiDB-lite"/>
    </source>
</evidence>
<evidence type="ECO:0000313" key="2">
    <source>
        <dbReference type="EMBL" id="PTB78476.1"/>
    </source>
</evidence>
<accession>A0A2T4CA81</accession>
<evidence type="ECO:0000313" key="3">
    <source>
        <dbReference type="Proteomes" id="UP000240760"/>
    </source>
</evidence>
<keyword evidence="3" id="KW-1185">Reference proteome</keyword>
<gene>
    <name evidence="2" type="ORF">M440DRAFT_1390145</name>
</gene>
<feature type="region of interest" description="Disordered" evidence="1">
    <location>
        <begin position="59"/>
        <end position="85"/>
    </location>
</feature>
<name>A0A2T4CA81_TRILO</name>